<feature type="domain" description="YjiS-like" evidence="1">
    <location>
        <begin position="37"/>
        <end position="60"/>
    </location>
</feature>
<keyword evidence="3" id="KW-1185">Reference proteome</keyword>
<comment type="caution">
    <text evidence="2">The sequence shown here is derived from an EMBL/GenBank/DDBJ whole genome shotgun (WGS) entry which is preliminary data.</text>
</comment>
<evidence type="ECO:0000313" key="2">
    <source>
        <dbReference type="EMBL" id="MDT0682825.1"/>
    </source>
</evidence>
<name>A0ABU3DGI0_9RHOB</name>
<proteinExistence type="predicted"/>
<gene>
    <name evidence="2" type="ORF">RM543_09020</name>
</gene>
<reference evidence="2 3" key="1">
    <citation type="submission" date="2023-09" db="EMBL/GenBank/DDBJ databases">
        <authorList>
            <person name="Rey-Velasco X."/>
        </authorList>
    </citation>
    <scope>NUCLEOTIDE SEQUENCE [LARGE SCALE GENOMIC DNA]</scope>
    <source>
        <strain evidence="2 3">F158</strain>
    </source>
</reference>
<accession>A0ABU3DGI0</accession>
<dbReference type="InterPro" id="IPR009506">
    <property type="entry name" value="YjiS-like"/>
</dbReference>
<evidence type="ECO:0000313" key="3">
    <source>
        <dbReference type="Proteomes" id="UP001265259"/>
    </source>
</evidence>
<organism evidence="2 3">
    <name type="scientific">Tropicimonas omnivorans</name>
    <dbReference type="NCBI Taxonomy" id="3075590"/>
    <lineage>
        <taxon>Bacteria</taxon>
        <taxon>Pseudomonadati</taxon>
        <taxon>Pseudomonadota</taxon>
        <taxon>Alphaproteobacteria</taxon>
        <taxon>Rhodobacterales</taxon>
        <taxon>Roseobacteraceae</taxon>
        <taxon>Tropicimonas</taxon>
    </lineage>
</organism>
<dbReference type="Proteomes" id="UP001265259">
    <property type="component" value="Unassembled WGS sequence"/>
</dbReference>
<evidence type="ECO:0000259" key="1">
    <source>
        <dbReference type="Pfam" id="PF06568"/>
    </source>
</evidence>
<dbReference type="EMBL" id="JAVRHL010000002">
    <property type="protein sequence ID" value="MDT0682825.1"/>
    <property type="molecule type" value="Genomic_DNA"/>
</dbReference>
<dbReference type="Pfam" id="PF06568">
    <property type="entry name" value="YjiS-like"/>
    <property type="match status" value="1"/>
</dbReference>
<dbReference type="RefSeq" id="WP_311690747.1">
    <property type="nucleotide sequence ID" value="NZ_JAVRHL010000002.1"/>
</dbReference>
<protein>
    <submittedName>
        <fullName evidence="2">DUF1127 domain-containing protein</fullName>
    </submittedName>
</protein>
<sequence>MKVRTMHAQSTLSRLPLASLGRRHPFRTLFDLFALGRQRRELSGLDESRLADLGLTRHEAMQEASRPVWDVPASWHY</sequence>